<evidence type="ECO:0000313" key="11">
    <source>
        <dbReference type="Proteomes" id="UP000515154"/>
    </source>
</evidence>
<keyword evidence="3" id="KW-0597">Phosphoprotein</keyword>
<proteinExistence type="predicted"/>
<dbReference type="AlphaFoldDB" id="A0A7E6EHJ3"/>
<sequence>MGKKSSIYKSQKIDNIQMENIAHVRAERDALVYANSCWIVELYYMFQDSLNLYIVMEFLPGGDLMSLLMKRDILTENEARFYSAEIALAINAIHQLNFIHRDIKPDNLGHIKIADFGLCTGLKKSHSTDFYKNLMDENKCMSLASKLVELSTLSRSETWKNRRRKLAYSTVGTPDYIAPEVFASAGYGNACDWWSLGVITYEMLIGRISAFYFVGYPPFCADYPQQTYKNILNWRETLTFPPDVPISVLAVDLIQQFCSDVSTRFNSLAEVKEHPFYNHVDWQHIRYY</sequence>
<evidence type="ECO:0000313" key="12">
    <source>
        <dbReference type="RefSeq" id="XP_036354783.1"/>
    </source>
</evidence>
<dbReference type="PANTHER" id="PTHR22988">
    <property type="entry name" value="MYOTONIC DYSTROPHY S/T KINASE-RELATED"/>
    <property type="match status" value="1"/>
</dbReference>
<dbReference type="PANTHER" id="PTHR22988:SF76">
    <property type="entry name" value="CHROMOSOME UNDETERMINED SCAFFOLD_135, WHOLE GENOME SHOTGUN SEQUENCE"/>
    <property type="match status" value="1"/>
</dbReference>
<dbReference type="SMART" id="SM00220">
    <property type="entry name" value="S_TKc"/>
    <property type="match status" value="1"/>
</dbReference>
<dbReference type="Gene3D" id="1.10.510.10">
    <property type="entry name" value="Transferase(Phosphotransferase) domain 1"/>
    <property type="match status" value="2"/>
</dbReference>
<dbReference type="GO" id="GO:0004674">
    <property type="term" value="F:protein serine/threonine kinase activity"/>
    <property type="evidence" value="ECO:0007669"/>
    <property type="project" value="UniProtKB-KW"/>
</dbReference>
<evidence type="ECO:0000256" key="3">
    <source>
        <dbReference type="ARBA" id="ARBA00022553"/>
    </source>
</evidence>
<comment type="catalytic activity">
    <reaction evidence="9">
        <text>L-seryl-[protein] + ATP = O-phospho-L-seryl-[protein] + ADP + H(+)</text>
        <dbReference type="Rhea" id="RHEA:17989"/>
        <dbReference type="Rhea" id="RHEA-COMP:9863"/>
        <dbReference type="Rhea" id="RHEA-COMP:11604"/>
        <dbReference type="ChEBI" id="CHEBI:15378"/>
        <dbReference type="ChEBI" id="CHEBI:29999"/>
        <dbReference type="ChEBI" id="CHEBI:30616"/>
        <dbReference type="ChEBI" id="CHEBI:83421"/>
        <dbReference type="ChEBI" id="CHEBI:456216"/>
        <dbReference type="EC" id="2.7.11.1"/>
    </reaction>
</comment>
<name>A0A7E6EHJ3_9MOLL</name>
<evidence type="ECO:0000256" key="5">
    <source>
        <dbReference type="ARBA" id="ARBA00022741"/>
    </source>
</evidence>
<comment type="catalytic activity">
    <reaction evidence="8">
        <text>L-threonyl-[protein] + ATP = O-phospho-L-threonyl-[protein] + ADP + H(+)</text>
        <dbReference type="Rhea" id="RHEA:46608"/>
        <dbReference type="Rhea" id="RHEA-COMP:11060"/>
        <dbReference type="Rhea" id="RHEA-COMP:11605"/>
        <dbReference type="ChEBI" id="CHEBI:15378"/>
        <dbReference type="ChEBI" id="CHEBI:30013"/>
        <dbReference type="ChEBI" id="CHEBI:30616"/>
        <dbReference type="ChEBI" id="CHEBI:61977"/>
        <dbReference type="ChEBI" id="CHEBI:456216"/>
        <dbReference type="EC" id="2.7.11.1"/>
    </reaction>
</comment>
<keyword evidence="7" id="KW-0067">ATP-binding</keyword>
<keyword evidence="2" id="KW-0723">Serine/threonine-protein kinase</keyword>
<dbReference type="Pfam" id="PF00069">
    <property type="entry name" value="Pkinase"/>
    <property type="match status" value="1"/>
</dbReference>
<feature type="domain" description="Protein kinase" evidence="10">
    <location>
        <begin position="1"/>
        <end position="277"/>
    </location>
</feature>
<keyword evidence="6" id="KW-0418">Kinase</keyword>
<evidence type="ECO:0000256" key="2">
    <source>
        <dbReference type="ARBA" id="ARBA00022527"/>
    </source>
</evidence>
<dbReference type="InterPro" id="IPR011009">
    <property type="entry name" value="Kinase-like_dom_sf"/>
</dbReference>
<dbReference type="EC" id="2.7.11.1" evidence="1"/>
<accession>A0A7E6EHJ3</accession>
<dbReference type="PROSITE" id="PS50011">
    <property type="entry name" value="PROTEIN_KINASE_DOM"/>
    <property type="match status" value="1"/>
</dbReference>
<dbReference type="InterPro" id="IPR000719">
    <property type="entry name" value="Prot_kinase_dom"/>
</dbReference>
<evidence type="ECO:0000256" key="7">
    <source>
        <dbReference type="ARBA" id="ARBA00022840"/>
    </source>
</evidence>
<evidence type="ECO:0000256" key="9">
    <source>
        <dbReference type="ARBA" id="ARBA00048679"/>
    </source>
</evidence>
<dbReference type="InterPro" id="IPR050839">
    <property type="entry name" value="Rho-assoc_Ser/Thr_Kinase"/>
</dbReference>
<dbReference type="Gene3D" id="3.30.200.20">
    <property type="entry name" value="Phosphorylase Kinase, domain 1"/>
    <property type="match status" value="1"/>
</dbReference>
<reference evidence="12" key="1">
    <citation type="submission" date="2025-08" db="UniProtKB">
        <authorList>
            <consortium name="RefSeq"/>
        </authorList>
    </citation>
    <scope>IDENTIFICATION</scope>
</reference>
<dbReference type="KEGG" id="osn:115228263"/>
<dbReference type="FunFam" id="1.10.510.10:FF:000024">
    <property type="entry name" value="Probable serine/threonine-protein kinase cot-1"/>
    <property type="match status" value="1"/>
</dbReference>
<keyword evidence="4" id="KW-0808">Transferase</keyword>
<evidence type="ECO:0000256" key="4">
    <source>
        <dbReference type="ARBA" id="ARBA00022679"/>
    </source>
</evidence>
<evidence type="ECO:0000256" key="8">
    <source>
        <dbReference type="ARBA" id="ARBA00047899"/>
    </source>
</evidence>
<dbReference type="GO" id="GO:0007010">
    <property type="term" value="P:cytoskeleton organization"/>
    <property type="evidence" value="ECO:0007669"/>
    <property type="project" value="UniProtKB-ARBA"/>
</dbReference>
<dbReference type="GO" id="GO:0005524">
    <property type="term" value="F:ATP binding"/>
    <property type="evidence" value="ECO:0007669"/>
    <property type="project" value="UniProtKB-KW"/>
</dbReference>
<evidence type="ECO:0000256" key="6">
    <source>
        <dbReference type="ARBA" id="ARBA00022777"/>
    </source>
</evidence>
<keyword evidence="5" id="KW-0547">Nucleotide-binding</keyword>
<gene>
    <name evidence="12" type="primary">LOC115228263</name>
</gene>
<dbReference type="SUPFAM" id="SSF56112">
    <property type="entry name" value="Protein kinase-like (PK-like)"/>
    <property type="match status" value="1"/>
</dbReference>
<protein>
    <recommendedName>
        <fullName evidence="1">non-specific serine/threonine protein kinase</fullName>
        <ecNumber evidence="1">2.7.11.1</ecNumber>
    </recommendedName>
</protein>
<keyword evidence="11" id="KW-1185">Reference proteome</keyword>
<organism evidence="11 12">
    <name type="scientific">Octopus sinensis</name>
    <name type="common">East Asian common octopus</name>
    <dbReference type="NCBI Taxonomy" id="2607531"/>
    <lineage>
        <taxon>Eukaryota</taxon>
        <taxon>Metazoa</taxon>
        <taxon>Spiralia</taxon>
        <taxon>Lophotrochozoa</taxon>
        <taxon>Mollusca</taxon>
        <taxon>Cephalopoda</taxon>
        <taxon>Coleoidea</taxon>
        <taxon>Octopodiformes</taxon>
        <taxon>Octopoda</taxon>
        <taxon>Incirrata</taxon>
        <taxon>Octopodidae</taxon>
        <taxon>Octopus</taxon>
    </lineage>
</organism>
<evidence type="ECO:0000259" key="10">
    <source>
        <dbReference type="PROSITE" id="PS50011"/>
    </source>
</evidence>
<dbReference type="Proteomes" id="UP000515154">
    <property type="component" value="Unplaced"/>
</dbReference>
<dbReference type="RefSeq" id="XP_036354783.1">
    <property type="nucleotide sequence ID" value="XM_036498890.1"/>
</dbReference>
<evidence type="ECO:0000256" key="1">
    <source>
        <dbReference type="ARBA" id="ARBA00012513"/>
    </source>
</evidence>